<proteinExistence type="predicted"/>
<keyword evidence="1 2" id="KW-0597">Phosphoprotein</keyword>
<sequence length="118" mass="12524">MTLRCLLVDDNEHFLAAARDLLEREGLAVAGVAGRIEQALALAAELRPDVALVDINLGEESGFDLAARLHPIPVIMISTHAGDDYADLIEASPAIGFVSKIALSARAVQDLLATARPR</sequence>
<dbReference type="PROSITE" id="PS50110">
    <property type="entry name" value="RESPONSE_REGULATORY"/>
    <property type="match status" value="1"/>
</dbReference>
<protein>
    <submittedName>
        <fullName evidence="4">Response regulator</fullName>
    </submittedName>
</protein>
<reference evidence="5" key="1">
    <citation type="journal article" date="2019" name="Int. J. Syst. Evol. Microbiol.">
        <title>The Global Catalogue of Microorganisms (GCM) 10K type strain sequencing project: providing services to taxonomists for standard genome sequencing and annotation.</title>
        <authorList>
            <consortium name="The Broad Institute Genomics Platform"/>
            <consortium name="The Broad Institute Genome Sequencing Center for Infectious Disease"/>
            <person name="Wu L."/>
            <person name="Ma J."/>
        </authorList>
    </citation>
    <scope>NUCLEOTIDE SEQUENCE [LARGE SCALE GENOMIC DNA]</scope>
    <source>
        <strain evidence="5">XZYJT-10</strain>
    </source>
</reference>
<gene>
    <name evidence="4" type="ORF">ACFQS1_10650</name>
</gene>
<evidence type="ECO:0000256" key="1">
    <source>
        <dbReference type="ARBA" id="ARBA00022553"/>
    </source>
</evidence>
<comment type="caution">
    <text evidence="4">The sequence shown here is derived from an EMBL/GenBank/DDBJ whole genome shotgun (WGS) entry which is preliminary data.</text>
</comment>
<dbReference type="SUPFAM" id="SSF52172">
    <property type="entry name" value="CheY-like"/>
    <property type="match status" value="1"/>
</dbReference>
<evidence type="ECO:0000259" key="3">
    <source>
        <dbReference type="PROSITE" id="PS50110"/>
    </source>
</evidence>
<dbReference type="SMART" id="SM00448">
    <property type="entry name" value="REC"/>
    <property type="match status" value="1"/>
</dbReference>
<feature type="domain" description="Response regulatory" evidence="3">
    <location>
        <begin position="4"/>
        <end position="115"/>
    </location>
</feature>
<organism evidence="4 5">
    <name type="scientific">Paractinoplanes rhizophilus</name>
    <dbReference type="NCBI Taxonomy" id="1416877"/>
    <lineage>
        <taxon>Bacteria</taxon>
        <taxon>Bacillati</taxon>
        <taxon>Actinomycetota</taxon>
        <taxon>Actinomycetes</taxon>
        <taxon>Micromonosporales</taxon>
        <taxon>Micromonosporaceae</taxon>
        <taxon>Paractinoplanes</taxon>
    </lineage>
</organism>
<keyword evidence="5" id="KW-1185">Reference proteome</keyword>
<dbReference type="PANTHER" id="PTHR44591">
    <property type="entry name" value="STRESS RESPONSE REGULATOR PROTEIN 1"/>
    <property type="match status" value="1"/>
</dbReference>
<evidence type="ECO:0000256" key="2">
    <source>
        <dbReference type="PROSITE-ProRule" id="PRU00169"/>
    </source>
</evidence>
<evidence type="ECO:0000313" key="5">
    <source>
        <dbReference type="Proteomes" id="UP001596548"/>
    </source>
</evidence>
<dbReference type="Proteomes" id="UP001596548">
    <property type="component" value="Unassembled WGS sequence"/>
</dbReference>
<dbReference type="PANTHER" id="PTHR44591:SF3">
    <property type="entry name" value="RESPONSE REGULATORY DOMAIN-CONTAINING PROTEIN"/>
    <property type="match status" value="1"/>
</dbReference>
<evidence type="ECO:0000313" key="4">
    <source>
        <dbReference type="EMBL" id="MFC7274439.1"/>
    </source>
</evidence>
<dbReference type="EMBL" id="JBHTBJ010000006">
    <property type="protein sequence ID" value="MFC7274439.1"/>
    <property type="molecule type" value="Genomic_DNA"/>
</dbReference>
<dbReference type="Gene3D" id="3.40.50.2300">
    <property type="match status" value="1"/>
</dbReference>
<dbReference type="Pfam" id="PF00072">
    <property type="entry name" value="Response_reg"/>
    <property type="match status" value="1"/>
</dbReference>
<dbReference type="InterPro" id="IPR001789">
    <property type="entry name" value="Sig_transdc_resp-reg_receiver"/>
</dbReference>
<dbReference type="RefSeq" id="WP_378966402.1">
    <property type="nucleotide sequence ID" value="NZ_JBHTBJ010000006.1"/>
</dbReference>
<name>A0ABW2HRR8_9ACTN</name>
<feature type="modified residue" description="4-aspartylphosphate" evidence="2">
    <location>
        <position position="54"/>
    </location>
</feature>
<dbReference type="InterPro" id="IPR011006">
    <property type="entry name" value="CheY-like_superfamily"/>
</dbReference>
<accession>A0ABW2HRR8</accession>
<dbReference type="CDD" id="cd00156">
    <property type="entry name" value="REC"/>
    <property type="match status" value="1"/>
</dbReference>
<dbReference type="InterPro" id="IPR050595">
    <property type="entry name" value="Bact_response_regulator"/>
</dbReference>